<keyword evidence="10" id="KW-1185">Reference proteome</keyword>
<evidence type="ECO:0000256" key="5">
    <source>
        <dbReference type="ARBA" id="ARBA00022989"/>
    </source>
</evidence>
<dbReference type="Pfam" id="PF02416">
    <property type="entry name" value="TatA_B_E"/>
    <property type="match status" value="1"/>
</dbReference>
<evidence type="ECO:0000256" key="4">
    <source>
        <dbReference type="ARBA" id="ARBA00022927"/>
    </source>
</evidence>
<evidence type="ECO:0000256" key="1">
    <source>
        <dbReference type="ARBA" id="ARBA00004167"/>
    </source>
</evidence>
<dbReference type="EMBL" id="FUHU01000028">
    <property type="protein sequence ID" value="SJM60550.1"/>
    <property type="molecule type" value="Genomic_DNA"/>
</dbReference>
<sequence length="126" mass="13728">MRSVNFLGLSLDKLLPIALLAIAVLGPAKLPLYAAKLRDGIRAVRNYAKGAKEKMRDEMGPEFDDVDWKRLDPRQYDPRRIVRDALTDDPAPAAATAVAASAATAQQVRPKISRTDAPAPFDTEAT</sequence>
<keyword evidence="7" id="KW-0472">Membrane</keyword>
<dbReference type="OrthoDB" id="3267321at2"/>
<protein>
    <submittedName>
        <fullName evidence="9">Twin-arginine translocation protein TatB</fullName>
    </submittedName>
</protein>
<evidence type="ECO:0000313" key="9">
    <source>
        <dbReference type="EMBL" id="SJM60550.1"/>
    </source>
</evidence>
<dbReference type="InterPro" id="IPR003369">
    <property type="entry name" value="TatA/B/E"/>
</dbReference>
<keyword evidence="3" id="KW-0812">Transmembrane</keyword>
<keyword evidence="5" id="KW-1133">Transmembrane helix</keyword>
<accession>A0A1R4FX39</accession>
<feature type="region of interest" description="Disordered" evidence="8">
    <location>
        <begin position="105"/>
        <end position="126"/>
    </location>
</feature>
<evidence type="ECO:0000256" key="2">
    <source>
        <dbReference type="ARBA" id="ARBA00022448"/>
    </source>
</evidence>
<evidence type="ECO:0000256" key="3">
    <source>
        <dbReference type="ARBA" id="ARBA00022692"/>
    </source>
</evidence>
<evidence type="ECO:0000256" key="8">
    <source>
        <dbReference type="SAM" id="MobiDB-lite"/>
    </source>
</evidence>
<reference evidence="9 10" key="1">
    <citation type="submission" date="2017-02" db="EMBL/GenBank/DDBJ databases">
        <authorList>
            <person name="Peterson S.W."/>
        </authorList>
    </citation>
    <scope>NUCLEOTIDE SEQUENCE [LARGE SCALE GENOMIC DNA]</scope>
    <source>
        <strain evidence="9 10">LMG 22410</strain>
    </source>
</reference>
<dbReference type="AlphaFoldDB" id="A0A1R4FX39"/>
<evidence type="ECO:0000256" key="6">
    <source>
        <dbReference type="ARBA" id="ARBA00023010"/>
    </source>
</evidence>
<keyword evidence="2" id="KW-0813">Transport</keyword>
<evidence type="ECO:0000256" key="7">
    <source>
        <dbReference type="ARBA" id="ARBA00023136"/>
    </source>
</evidence>
<gene>
    <name evidence="9" type="ORF">CZ674_07285</name>
</gene>
<comment type="subcellular location">
    <subcellularLocation>
        <location evidence="1">Membrane</location>
        <topology evidence="1">Single-pass membrane protein</topology>
    </subcellularLocation>
</comment>
<proteinExistence type="predicted"/>
<evidence type="ECO:0000313" key="10">
    <source>
        <dbReference type="Proteomes" id="UP000195787"/>
    </source>
</evidence>
<name>A0A1R4FX39_9MICO</name>
<keyword evidence="6" id="KW-0811">Translocation</keyword>
<keyword evidence="4" id="KW-0653">Protein transport</keyword>
<organism evidence="9 10">
    <name type="scientific">Agrococcus casei LMG 22410</name>
    <dbReference type="NCBI Taxonomy" id="1255656"/>
    <lineage>
        <taxon>Bacteria</taxon>
        <taxon>Bacillati</taxon>
        <taxon>Actinomycetota</taxon>
        <taxon>Actinomycetes</taxon>
        <taxon>Micrococcales</taxon>
        <taxon>Microbacteriaceae</taxon>
        <taxon>Agrococcus</taxon>
    </lineage>
</organism>
<dbReference type="Proteomes" id="UP000195787">
    <property type="component" value="Unassembled WGS sequence"/>
</dbReference>